<evidence type="ECO:0000256" key="6">
    <source>
        <dbReference type="ARBA" id="ARBA00023242"/>
    </source>
</evidence>
<evidence type="ECO:0000256" key="3">
    <source>
        <dbReference type="ARBA" id="ARBA00023125"/>
    </source>
</evidence>
<feature type="compositionally biased region" description="Low complexity" evidence="8">
    <location>
        <begin position="255"/>
        <end position="274"/>
    </location>
</feature>
<dbReference type="Pfam" id="PF02045">
    <property type="entry name" value="CBFB_NFYA"/>
    <property type="match status" value="1"/>
</dbReference>
<feature type="region of interest" description="Disordered" evidence="8">
    <location>
        <begin position="112"/>
        <end position="134"/>
    </location>
</feature>
<feature type="compositionally biased region" description="Basic and acidic residues" evidence="8">
    <location>
        <begin position="196"/>
        <end position="214"/>
    </location>
</feature>
<dbReference type="PANTHER" id="PTHR12632">
    <property type="entry name" value="TRANSCRIPTION FACTOR NF-Y ALPHA-RELATED"/>
    <property type="match status" value="1"/>
</dbReference>
<name>A0A1Z8JTC2_PICKU</name>
<dbReference type="SMART" id="SM00521">
    <property type="entry name" value="CBF"/>
    <property type="match status" value="1"/>
</dbReference>
<evidence type="ECO:0000256" key="4">
    <source>
        <dbReference type="ARBA" id="ARBA00023159"/>
    </source>
</evidence>
<comment type="function">
    <text evidence="7">Component of the sequence-specific heterotrimeric transcription factor (NF-Y) which specifically recognizes a 5'-CCAAT-3' box motif found in the promoters of its target genes.</text>
</comment>
<dbReference type="PROSITE" id="PS51152">
    <property type="entry name" value="NFYA_HAP2_2"/>
    <property type="match status" value="1"/>
</dbReference>
<keyword evidence="5 7" id="KW-0804">Transcription</keyword>
<dbReference type="Proteomes" id="UP000195871">
    <property type="component" value="Unassembled WGS sequence"/>
</dbReference>
<protein>
    <recommendedName>
        <fullName evidence="7">Transcriptional activator HAP2</fullName>
    </recommendedName>
</protein>
<keyword evidence="2 7" id="KW-0805">Transcription regulation</keyword>
<evidence type="ECO:0000313" key="9">
    <source>
        <dbReference type="EMBL" id="OUT23682.1"/>
    </source>
</evidence>
<feature type="region of interest" description="Disordered" evidence="8">
    <location>
        <begin position="167"/>
        <end position="186"/>
    </location>
</feature>
<feature type="compositionally biased region" description="Basic residues" evidence="8">
    <location>
        <begin position="167"/>
        <end position="180"/>
    </location>
</feature>
<gene>
    <name evidence="9" type="ORF">CAS74_000039</name>
</gene>
<evidence type="ECO:0000313" key="10">
    <source>
        <dbReference type="Proteomes" id="UP000195871"/>
    </source>
</evidence>
<dbReference type="InterPro" id="IPR018362">
    <property type="entry name" value="CCAAT-binding_factor_CS"/>
</dbReference>
<dbReference type="InterPro" id="IPR001289">
    <property type="entry name" value="NFYA"/>
</dbReference>
<accession>A0A1Z8JTC2</accession>
<dbReference type="PROSITE" id="PS00686">
    <property type="entry name" value="NFYA_HAP2_1"/>
    <property type="match status" value="1"/>
</dbReference>
<sequence>MDDSLNIPVQHYYQQQDFMTDQTHLHGLGSTLESINNVMDPTNTNGDAGMAQHQQAFHNSHLLQLHHQQMQQQQQQQQQQQHHHQQQHPFGHQDINTVNDQLHQLPDDHVRDQQEGLVSEQSMEQQTSTDQPYYVNAKQYHRILKRRIARAKLEEHLKIQRVRKPYLHESRHKHAMRRPRGQGGRFLTAAEIAELEKKEREKENGKELEKDKSSRRTKSRKGQGEWSADAVKNINGTVDDTNTNDDIKGSGYVDNNTAVNSSTENNNTETNNDNRSASNNELPHSAESKPNIKQETPLEYPK</sequence>
<feature type="compositionally biased region" description="Polar residues" evidence="8">
    <location>
        <begin position="119"/>
        <end position="131"/>
    </location>
</feature>
<dbReference type="GO" id="GO:0003677">
    <property type="term" value="F:DNA binding"/>
    <property type="evidence" value="ECO:0007669"/>
    <property type="project" value="UniProtKB-KW"/>
</dbReference>
<evidence type="ECO:0000256" key="5">
    <source>
        <dbReference type="ARBA" id="ARBA00023163"/>
    </source>
</evidence>
<keyword evidence="4" id="KW-0010">Activator</keyword>
<reference evidence="9 10" key="1">
    <citation type="submission" date="2017-05" db="EMBL/GenBank/DDBJ databases">
        <title>The Genome Sequence of Candida krusei Ckrusei653.</title>
        <authorList>
            <person name="Cuomo C."/>
            <person name="Forche A."/>
            <person name="Young S."/>
            <person name="Abouelleil A."/>
            <person name="Cao P."/>
            <person name="Chapman S."/>
            <person name="Cusick C."/>
            <person name="Shea T."/>
            <person name="Nusbaum C."/>
            <person name="Birren B."/>
        </authorList>
    </citation>
    <scope>NUCLEOTIDE SEQUENCE [LARGE SCALE GENOMIC DNA]</scope>
    <source>
        <strain evidence="9 10">Ckrusei653</strain>
    </source>
</reference>
<proteinExistence type="inferred from homology"/>
<keyword evidence="3 7" id="KW-0238">DNA-binding</keyword>
<evidence type="ECO:0000256" key="1">
    <source>
        <dbReference type="ARBA" id="ARBA00004123"/>
    </source>
</evidence>
<dbReference type="AlphaFoldDB" id="A0A1Z8JTC2"/>
<comment type="caution">
    <text evidence="9">The sequence shown here is derived from an EMBL/GenBank/DDBJ whole genome shotgun (WGS) entry which is preliminary data.</text>
</comment>
<evidence type="ECO:0000256" key="8">
    <source>
        <dbReference type="SAM" id="MobiDB-lite"/>
    </source>
</evidence>
<comment type="subunit">
    <text evidence="7">Heterotrimer.</text>
</comment>
<dbReference type="EMBL" id="NHMM01000001">
    <property type="protein sequence ID" value="OUT23682.1"/>
    <property type="molecule type" value="Genomic_DNA"/>
</dbReference>
<evidence type="ECO:0000256" key="7">
    <source>
        <dbReference type="RuleBase" id="RU367155"/>
    </source>
</evidence>
<dbReference type="GO" id="GO:0016602">
    <property type="term" value="C:CCAAT-binding factor complex"/>
    <property type="evidence" value="ECO:0007669"/>
    <property type="project" value="InterPro"/>
</dbReference>
<comment type="subcellular location">
    <subcellularLocation>
        <location evidence="1 7">Nucleus</location>
    </subcellularLocation>
</comment>
<feature type="compositionally biased region" description="Low complexity" evidence="8">
    <location>
        <begin position="65"/>
        <end position="80"/>
    </location>
</feature>
<evidence type="ECO:0000256" key="2">
    <source>
        <dbReference type="ARBA" id="ARBA00023015"/>
    </source>
</evidence>
<dbReference type="Gene3D" id="6.10.250.2430">
    <property type="match status" value="1"/>
</dbReference>
<keyword evidence="6 7" id="KW-0539">Nucleus</keyword>
<dbReference type="PRINTS" id="PR00616">
    <property type="entry name" value="CCAATSUBUNTB"/>
</dbReference>
<dbReference type="GO" id="GO:0003700">
    <property type="term" value="F:DNA-binding transcription factor activity"/>
    <property type="evidence" value="ECO:0007669"/>
    <property type="project" value="UniProtKB-UniRule"/>
</dbReference>
<dbReference type="VEuPathDB" id="FungiDB:C5L36_0C00450"/>
<organism evidence="9 10">
    <name type="scientific">Pichia kudriavzevii</name>
    <name type="common">Yeast</name>
    <name type="synonym">Issatchenkia orientalis</name>
    <dbReference type="NCBI Taxonomy" id="4909"/>
    <lineage>
        <taxon>Eukaryota</taxon>
        <taxon>Fungi</taxon>
        <taxon>Dikarya</taxon>
        <taxon>Ascomycota</taxon>
        <taxon>Saccharomycotina</taxon>
        <taxon>Pichiomycetes</taxon>
        <taxon>Pichiales</taxon>
        <taxon>Pichiaceae</taxon>
        <taxon>Pichia</taxon>
    </lineage>
</organism>
<feature type="region of interest" description="Disordered" evidence="8">
    <location>
        <begin position="65"/>
        <end position="93"/>
    </location>
</feature>
<feature type="region of interest" description="Disordered" evidence="8">
    <location>
        <begin position="196"/>
        <end position="302"/>
    </location>
</feature>
<comment type="similarity">
    <text evidence="7">Belongs to the NFYA/HAP2 subunit family.</text>
</comment>